<dbReference type="PRINTS" id="PR00926">
    <property type="entry name" value="MITOCARRIER"/>
</dbReference>
<evidence type="ECO:0000256" key="11">
    <source>
        <dbReference type="ARBA" id="ARBA00023136"/>
    </source>
</evidence>
<feature type="region of interest" description="Disordered" evidence="14">
    <location>
        <begin position="1"/>
        <end position="22"/>
    </location>
</feature>
<feature type="repeat" description="Solcar" evidence="12">
    <location>
        <begin position="202"/>
        <end position="301"/>
    </location>
</feature>
<keyword evidence="4 12" id="KW-0812">Transmembrane</keyword>
<keyword evidence="3 13" id="KW-0813">Transport</keyword>
<dbReference type="Gene3D" id="1.50.40.10">
    <property type="entry name" value="Mitochondrial carrier domain"/>
    <property type="match status" value="1"/>
</dbReference>
<keyword evidence="6" id="KW-0677">Repeat</keyword>
<evidence type="ECO:0000256" key="7">
    <source>
        <dbReference type="ARBA" id="ARBA00022792"/>
    </source>
</evidence>
<evidence type="ECO:0000256" key="12">
    <source>
        <dbReference type="PROSITE-ProRule" id="PRU00282"/>
    </source>
</evidence>
<sequence>MLRAERAPVANAGNSAPRDQGEDFVVETAEQRSARHRTLFEAITGGRRDALFADDLARLMVQRYEDFENMDEVVSELMQSIGAPSVDAGVDFATFSGYLSNIETALRSSFASLDKNRDGRVDIDEFRVGLEALDLGIKEHQIKLLFNTLDLDSDGFISAQDWLGGIPFIPNFGASRSPLEAAYLFFIEDMDVTPEGDIKETLHGMGYFAAGGLAGVVSRTATAPFDRLKVFLIAQSGAPPKAASSGAGVASAETNTIAGALRYLWKQGGIRSFFVGNGLNVIKVVPESAMKFGSFEAAKRFFCTLEGVNDPSELSRASTFFAGGIGGMISQFTIYPIDTLKFRIQCGVPASGPNKSAHIVKNTITQMWAEGGPRLFYRGIFVGVTGIFPFAALDLGTFSAMKRALLNSKAHSLGVDPSEVELGNMTVLSMGALSGSVGAAAVYPINLLRTRLQAQGTAAHPYRYTGFKDVFVKTVNRDGVRGLYRGLGPNLAKVAPAVSISYLVYENTKRLLNLE</sequence>
<evidence type="ECO:0000313" key="16">
    <source>
        <dbReference type="EMBL" id="CDP37463.1"/>
    </source>
</evidence>
<evidence type="ECO:0000256" key="1">
    <source>
        <dbReference type="ARBA" id="ARBA00004448"/>
    </source>
</evidence>
<evidence type="ECO:0000256" key="4">
    <source>
        <dbReference type="ARBA" id="ARBA00022692"/>
    </source>
</evidence>
<keyword evidence="8" id="KW-0106">Calcium</keyword>
<dbReference type="InterPro" id="IPR002067">
    <property type="entry name" value="MCP"/>
</dbReference>
<evidence type="ECO:0000256" key="2">
    <source>
        <dbReference type="ARBA" id="ARBA00006375"/>
    </source>
</evidence>
<gene>
    <name evidence="16" type="ORF">GNLVRS02_ARAD1D12078g</name>
</gene>
<dbReference type="GO" id="GO:0005509">
    <property type="term" value="F:calcium ion binding"/>
    <property type="evidence" value="ECO:0007669"/>
    <property type="project" value="InterPro"/>
</dbReference>
<feature type="repeat" description="Solcar" evidence="12">
    <location>
        <begin position="314"/>
        <end position="404"/>
    </location>
</feature>
<comment type="subcellular location">
    <subcellularLocation>
        <location evidence="1">Mitochondrion inner membrane</location>
        <topology evidence="1">Multi-pass membrane protein</topology>
    </subcellularLocation>
</comment>
<dbReference type="InterPro" id="IPR002048">
    <property type="entry name" value="EF_hand_dom"/>
</dbReference>
<dbReference type="EMBL" id="HG937694">
    <property type="protein sequence ID" value="CDP37463.1"/>
    <property type="molecule type" value="Genomic_DNA"/>
</dbReference>
<dbReference type="GO" id="GO:0005743">
    <property type="term" value="C:mitochondrial inner membrane"/>
    <property type="evidence" value="ECO:0007669"/>
    <property type="project" value="UniProtKB-SubCell"/>
</dbReference>
<dbReference type="InterPro" id="IPR018247">
    <property type="entry name" value="EF_Hand_1_Ca_BS"/>
</dbReference>
<evidence type="ECO:0000256" key="10">
    <source>
        <dbReference type="ARBA" id="ARBA00023128"/>
    </source>
</evidence>
<dbReference type="SUPFAM" id="SSF47473">
    <property type="entry name" value="EF-hand"/>
    <property type="match status" value="1"/>
</dbReference>
<dbReference type="PhylomeDB" id="A0A060T921"/>
<feature type="repeat" description="Solcar" evidence="12">
    <location>
        <begin position="422"/>
        <end position="511"/>
    </location>
</feature>
<dbReference type="InterPro" id="IPR023395">
    <property type="entry name" value="MCP_dom_sf"/>
</dbReference>
<keyword evidence="9" id="KW-1133">Transmembrane helix</keyword>
<evidence type="ECO:0000256" key="8">
    <source>
        <dbReference type="ARBA" id="ARBA00022837"/>
    </source>
</evidence>
<accession>A0A060T921</accession>
<feature type="domain" description="EF-hand" evidence="15">
    <location>
        <begin position="101"/>
        <end position="136"/>
    </location>
</feature>
<dbReference type="SUPFAM" id="SSF103506">
    <property type="entry name" value="Mitochondrial carrier"/>
    <property type="match status" value="1"/>
</dbReference>
<name>A0A060T921_BLAAD</name>
<dbReference type="InterPro" id="IPR018108">
    <property type="entry name" value="MCP_transmembrane"/>
</dbReference>
<dbReference type="CDD" id="cd00051">
    <property type="entry name" value="EFh"/>
    <property type="match status" value="1"/>
</dbReference>
<dbReference type="InterPro" id="IPR011992">
    <property type="entry name" value="EF-hand-dom_pair"/>
</dbReference>
<evidence type="ECO:0000256" key="6">
    <source>
        <dbReference type="ARBA" id="ARBA00022737"/>
    </source>
</evidence>
<evidence type="ECO:0000256" key="3">
    <source>
        <dbReference type="ARBA" id="ARBA00022448"/>
    </source>
</evidence>
<reference evidence="16" key="2">
    <citation type="submission" date="2014-06" db="EMBL/GenBank/DDBJ databases">
        <title>The complete genome of Blastobotrys (Arxula) adeninivorans LS3 - a yeast of biotechnological interest.</title>
        <authorList>
            <person name="Kunze G."/>
            <person name="Gaillardin C."/>
            <person name="Czernicka M."/>
            <person name="Durrens P."/>
            <person name="Martin T."/>
            <person name="Boer E."/>
            <person name="Gabaldon T."/>
            <person name="Cruz J."/>
            <person name="Talla E."/>
            <person name="Marck C."/>
            <person name="Goffeau A."/>
            <person name="Barbe V."/>
            <person name="Baret P."/>
            <person name="Baronian K."/>
            <person name="Beier S."/>
            <person name="Bleykasten C."/>
            <person name="Bode R."/>
            <person name="Casaregola S."/>
            <person name="Despons L."/>
            <person name="Fairhead C."/>
            <person name="Giersberg M."/>
            <person name="Gierski P."/>
            <person name="Hahnel U."/>
            <person name="Hartmann A."/>
            <person name="Jankowska D."/>
            <person name="Jubin C."/>
            <person name="Jung P."/>
            <person name="Lafontaine I."/>
            <person name="Leh-Louis V."/>
            <person name="Lemaire M."/>
            <person name="Marcet-Houben M."/>
            <person name="Mascher M."/>
            <person name="Morel G."/>
            <person name="Richard G.-F."/>
            <person name="Riechen J."/>
            <person name="Sacerdot C."/>
            <person name="Sarkar A."/>
            <person name="Savel G."/>
            <person name="Schacherer J."/>
            <person name="Sherman D."/>
            <person name="Straub M.-L."/>
            <person name="Stein N."/>
            <person name="Thierry A."/>
            <person name="Trautwein-Schult A."/>
            <person name="Westhof E."/>
            <person name="Worch S."/>
            <person name="Dujon B."/>
            <person name="Souciet J.-L."/>
            <person name="Wincker P."/>
            <person name="Scholz U."/>
            <person name="Neuveglise N."/>
        </authorList>
    </citation>
    <scope>NUCLEOTIDE SEQUENCE</scope>
    <source>
        <strain evidence="16">LS3</strain>
    </source>
</reference>
<evidence type="ECO:0000256" key="13">
    <source>
        <dbReference type="RuleBase" id="RU000488"/>
    </source>
</evidence>
<dbReference type="Pfam" id="PF13499">
    <property type="entry name" value="EF-hand_7"/>
    <property type="match status" value="1"/>
</dbReference>
<reference evidence="16" key="1">
    <citation type="submission" date="2014-02" db="EMBL/GenBank/DDBJ databases">
        <authorList>
            <person name="Genoscope - CEA"/>
        </authorList>
    </citation>
    <scope>NUCLEOTIDE SEQUENCE</scope>
    <source>
        <strain evidence="16">LS3</strain>
    </source>
</reference>
<evidence type="ECO:0000256" key="14">
    <source>
        <dbReference type="SAM" id="MobiDB-lite"/>
    </source>
</evidence>
<dbReference type="GO" id="GO:0055085">
    <property type="term" value="P:transmembrane transport"/>
    <property type="evidence" value="ECO:0007669"/>
    <property type="project" value="InterPro"/>
</dbReference>
<evidence type="ECO:0000259" key="15">
    <source>
        <dbReference type="PROSITE" id="PS50222"/>
    </source>
</evidence>
<organism evidence="16">
    <name type="scientific">Blastobotrys adeninivorans</name>
    <name type="common">Yeast</name>
    <name type="synonym">Arxula adeninivorans</name>
    <dbReference type="NCBI Taxonomy" id="409370"/>
    <lineage>
        <taxon>Eukaryota</taxon>
        <taxon>Fungi</taxon>
        <taxon>Dikarya</taxon>
        <taxon>Ascomycota</taxon>
        <taxon>Saccharomycotina</taxon>
        <taxon>Dipodascomycetes</taxon>
        <taxon>Dipodascales</taxon>
        <taxon>Trichomonascaceae</taxon>
        <taxon>Blastobotrys</taxon>
    </lineage>
</organism>
<evidence type="ECO:0000256" key="9">
    <source>
        <dbReference type="ARBA" id="ARBA00022989"/>
    </source>
</evidence>
<keyword evidence="11 12" id="KW-0472">Membrane</keyword>
<proteinExistence type="inferred from homology"/>
<dbReference type="Gene3D" id="1.10.238.10">
    <property type="entry name" value="EF-hand"/>
    <property type="match status" value="1"/>
</dbReference>
<dbReference type="PROSITE" id="PS50222">
    <property type="entry name" value="EF_HAND_2"/>
    <property type="match status" value="2"/>
</dbReference>
<dbReference type="Pfam" id="PF00153">
    <property type="entry name" value="Mito_carr"/>
    <property type="match status" value="3"/>
</dbReference>
<dbReference type="PROSITE" id="PS50920">
    <property type="entry name" value="SOLCAR"/>
    <property type="match status" value="3"/>
</dbReference>
<comment type="similarity">
    <text evidence="2 13">Belongs to the mitochondrial carrier (TC 2.A.29) family.</text>
</comment>
<feature type="domain" description="EF-hand" evidence="15">
    <location>
        <begin position="137"/>
        <end position="172"/>
    </location>
</feature>
<dbReference type="FunFam" id="1.50.40.10:FF:000016">
    <property type="entry name" value="Solute carrier family 25 member 23"/>
    <property type="match status" value="1"/>
</dbReference>
<evidence type="ECO:0000256" key="5">
    <source>
        <dbReference type="ARBA" id="ARBA00022723"/>
    </source>
</evidence>
<dbReference type="PROSITE" id="PS00018">
    <property type="entry name" value="EF_HAND_1"/>
    <property type="match status" value="2"/>
</dbReference>
<dbReference type="AlphaFoldDB" id="A0A060T921"/>
<dbReference type="SMART" id="SM00054">
    <property type="entry name" value="EFh"/>
    <property type="match status" value="2"/>
</dbReference>
<keyword evidence="5" id="KW-0479">Metal-binding</keyword>
<protein>
    <submittedName>
        <fullName evidence="16">ARAD1D12078p</fullName>
    </submittedName>
</protein>
<keyword evidence="7" id="KW-0999">Mitochondrion inner membrane</keyword>
<keyword evidence="10" id="KW-0496">Mitochondrion</keyword>
<dbReference type="PANTHER" id="PTHR24089">
    <property type="entry name" value="SOLUTE CARRIER FAMILY 25"/>
    <property type="match status" value="1"/>
</dbReference>